<dbReference type="Pfam" id="PF00665">
    <property type="entry name" value="rve"/>
    <property type="match status" value="1"/>
</dbReference>
<dbReference type="SUPFAM" id="SSF53098">
    <property type="entry name" value="Ribonuclease H-like"/>
    <property type="match status" value="1"/>
</dbReference>
<comment type="caution">
    <text evidence="3">The sequence shown here is derived from an EMBL/GenBank/DDBJ whole genome shotgun (WGS) entry which is preliminary data.</text>
</comment>
<name>A0AAD9RF89_9HYME</name>
<reference evidence="3" key="2">
    <citation type="journal article" date="2023" name="Commun. Biol.">
        <title>Intrasexual cuticular hydrocarbon dimorphism in a wasp sheds light on hydrocarbon biosynthesis genes in Hymenoptera.</title>
        <authorList>
            <person name="Moris V.C."/>
            <person name="Podsiadlowski L."/>
            <person name="Martin S."/>
            <person name="Oeyen J.P."/>
            <person name="Donath A."/>
            <person name="Petersen M."/>
            <person name="Wilbrandt J."/>
            <person name="Misof B."/>
            <person name="Liedtke D."/>
            <person name="Thamm M."/>
            <person name="Scheiner R."/>
            <person name="Schmitt T."/>
            <person name="Niehuis O."/>
        </authorList>
    </citation>
    <scope>NUCLEOTIDE SEQUENCE</scope>
    <source>
        <strain evidence="3">GBR_01_08_01A</strain>
    </source>
</reference>
<evidence type="ECO:0000259" key="2">
    <source>
        <dbReference type="PROSITE" id="PS50994"/>
    </source>
</evidence>
<dbReference type="InterPro" id="IPR041588">
    <property type="entry name" value="Integrase_H2C2"/>
</dbReference>
<dbReference type="PANTHER" id="PTHR37984">
    <property type="entry name" value="PROTEIN CBG26694"/>
    <property type="match status" value="1"/>
</dbReference>
<dbReference type="EC" id="2.7.7.49" evidence="1"/>
<evidence type="ECO:0000256" key="1">
    <source>
        <dbReference type="ARBA" id="ARBA00012493"/>
    </source>
</evidence>
<keyword evidence="4" id="KW-1185">Reference proteome</keyword>
<proteinExistence type="predicted"/>
<dbReference type="Gene3D" id="3.30.420.10">
    <property type="entry name" value="Ribonuclease H-like superfamily/Ribonuclease H"/>
    <property type="match status" value="1"/>
</dbReference>
<dbReference type="InterPro" id="IPR050951">
    <property type="entry name" value="Retrovirus_Pol_polyprotein"/>
</dbReference>
<dbReference type="InterPro" id="IPR001584">
    <property type="entry name" value="Integrase_cat-core"/>
</dbReference>
<reference evidence="3" key="1">
    <citation type="submission" date="2021-08" db="EMBL/GenBank/DDBJ databases">
        <authorList>
            <person name="Misof B."/>
            <person name="Oliver O."/>
            <person name="Podsiadlowski L."/>
            <person name="Donath A."/>
            <person name="Peters R."/>
            <person name="Mayer C."/>
            <person name="Rust J."/>
            <person name="Gunkel S."/>
            <person name="Lesny P."/>
            <person name="Martin S."/>
            <person name="Oeyen J.P."/>
            <person name="Petersen M."/>
            <person name="Panagiotis P."/>
            <person name="Wilbrandt J."/>
            <person name="Tanja T."/>
        </authorList>
    </citation>
    <scope>NUCLEOTIDE SEQUENCE</scope>
    <source>
        <strain evidence="3">GBR_01_08_01A</strain>
        <tissue evidence="3">Thorax + abdomen</tissue>
    </source>
</reference>
<feature type="domain" description="Integrase catalytic" evidence="2">
    <location>
        <begin position="157"/>
        <end position="315"/>
    </location>
</feature>
<organism evidence="3 4">
    <name type="scientific">Odynerus spinipes</name>
    <dbReference type="NCBI Taxonomy" id="1348599"/>
    <lineage>
        <taxon>Eukaryota</taxon>
        <taxon>Metazoa</taxon>
        <taxon>Ecdysozoa</taxon>
        <taxon>Arthropoda</taxon>
        <taxon>Hexapoda</taxon>
        <taxon>Insecta</taxon>
        <taxon>Pterygota</taxon>
        <taxon>Neoptera</taxon>
        <taxon>Endopterygota</taxon>
        <taxon>Hymenoptera</taxon>
        <taxon>Apocrita</taxon>
        <taxon>Aculeata</taxon>
        <taxon>Vespoidea</taxon>
        <taxon>Vespidae</taxon>
        <taxon>Eumeninae</taxon>
        <taxon>Odynerus</taxon>
    </lineage>
</organism>
<gene>
    <name evidence="3" type="ORF">KPH14_000921</name>
</gene>
<dbReference type="Gene3D" id="1.10.340.70">
    <property type="match status" value="1"/>
</dbReference>
<accession>A0AAD9RF89</accession>
<dbReference type="EMBL" id="JAIFRP010000228">
    <property type="protein sequence ID" value="KAK2578587.1"/>
    <property type="molecule type" value="Genomic_DNA"/>
</dbReference>
<evidence type="ECO:0000313" key="4">
    <source>
        <dbReference type="Proteomes" id="UP001258017"/>
    </source>
</evidence>
<dbReference type="Proteomes" id="UP001258017">
    <property type="component" value="Unassembled WGS sequence"/>
</dbReference>
<protein>
    <recommendedName>
        <fullName evidence="1">RNA-directed DNA polymerase</fullName>
        <ecNumber evidence="1">2.7.7.49</ecNumber>
    </recommendedName>
</protein>
<dbReference type="GO" id="GO:0015074">
    <property type="term" value="P:DNA integration"/>
    <property type="evidence" value="ECO:0007669"/>
    <property type="project" value="InterPro"/>
</dbReference>
<dbReference type="PROSITE" id="PS50994">
    <property type="entry name" value="INTEGRASE"/>
    <property type="match status" value="1"/>
</dbReference>
<dbReference type="InterPro" id="IPR036397">
    <property type="entry name" value="RNaseH_sf"/>
</dbReference>
<dbReference type="GO" id="GO:0003964">
    <property type="term" value="F:RNA-directed DNA polymerase activity"/>
    <property type="evidence" value="ECO:0007669"/>
    <property type="project" value="UniProtKB-EC"/>
</dbReference>
<dbReference type="Pfam" id="PF17921">
    <property type="entry name" value="Integrase_H2C2"/>
    <property type="match status" value="1"/>
</dbReference>
<dbReference type="GO" id="GO:0003676">
    <property type="term" value="F:nucleic acid binding"/>
    <property type="evidence" value="ECO:0007669"/>
    <property type="project" value="InterPro"/>
</dbReference>
<dbReference type="InterPro" id="IPR012337">
    <property type="entry name" value="RNaseH-like_sf"/>
</dbReference>
<dbReference type="AlphaFoldDB" id="A0AAD9RF89"/>
<evidence type="ECO:0000313" key="3">
    <source>
        <dbReference type="EMBL" id="KAK2578587.1"/>
    </source>
</evidence>
<dbReference type="PANTHER" id="PTHR37984:SF5">
    <property type="entry name" value="PROTEIN NYNRIN-LIKE"/>
    <property type="match status" value="1"/>
</dbReference>
<sequence length="351" mass="40898">MHFLSQFDFEIKYEPGKGNVEADCLSRNPVLPNLDNVEECIKTVNFITVENIKQDQSTNKELQENSKKTLLENGIFYKLKGTKKRIIISEEFGKQLISNIHKDYGHICKSKIIDKIRHSYYLPNIEKITKQMYERCEICARNKTRRKHYGLLSKLGPPKEPFEIVSLDTIGGFGGNRSTKRYLHLLIDHFTRYAFILTSKNQTSEDFIKLLKKIQDKHQIKTLLTDQYSGINSNSFKNYLKNQNINLIFTAVNCPFSNGLNERLNQTLVNRIRCKINETKSRAWSKIAEECTDQYNRTEHSGTGFSPEYLLFGKVDPIVPEKLSNKRNLIKDRELAYKNSHKKPRIQQVKI</sequence>